<comment type="caution">
    <text evidence="7">The sequence shown here is derived from an EMBL/GenBank/DDBJ whole genome shotgun (WGS) entry which is preliminary data.</text>
</comment>
<dbReference type="EMBL" id="JBHTIF010000001">
    <property type="protein sequence ID" value="MFD0725799.1"/>
    <property type="molecule type" value="Genomic_DNA"/>
</dbReference>
<dbReference type="InterPro" id="IPR014167">
    <property type="entry name" value="Tol-Pal_TolB"/>
</dbReference>
<dbReference type="Gene3D" id="3.40.50.10070">
    <property type="entry name" value="TolB, N-terminal domain"/>
    <property type="match status" value="1"/>
</dbReference>
<dbReference type="Pfam" id="PF04052">
    <property type="entry name" value="TolB_N"/>
    <property type="match status" value="1"/>
</dbReference>
<evidence type="ECO:0000259" key="6">
    <source>
        <dbReference type="Pfam" id="PF04052"/>
    </source>
</evidence>
<feature type="chain" id="PRO_5044911166" description="Tol-Pal system protein TolB" evidence="5">
    <location>
        <begin position="31"/>
        <end position="447"/>
    </location>
</feature>
<dbReference type="InterPro" id="IPR007195">
    <property type="entry name" value="TolB_N"/>
</dbReference>
<evidence type="ECO:0000256" key="2">
    <source>
        <dbReference type="ARBA" id="ARBA00009820"/>
    </source>
</evidence>
<organism evidence="7 8">
    <name type="scientific">Lysobacter brunescens</name>
    <dbReference type="NCBI Taxonomy" id="262323"/>
    <lineage>
        <taxon>Bacteria</taxon>
        <taxon>Pseudomonadati</taxon>
        <taxon>Pseudomonadota</taxon>
        <taxon>Gammaproteobacteria</taxon>
        <taxon>Lysobacterales</taxon>
        <taxon>Lysobacteraceae</taxon>
        <taxon>Lysobacter</taxon>
    </lineage>
</organism>
<feature type="domain" description="TolB N-terminal" evidence="6">
    <location>
        <begin position="35"/>
        <end position="140"/>
    </location>
</feature>
<proteinExistence type="inferred from homology"/>
<dbReference type="NCBIfam" id="TIGR02800">
    <property type="entry name" value="propeller_TolB"/>
    <property type="match status" value="1"/>
</dbReference>
<keyword evidence="8" id="KW-1185">Reference proteome</keyword>
<keyword evidence="3 5" id="KW-0732">Signal</keyword>
<gene>
    <name evidence="5 7" type="primary">tolB</name>
    <name evidence="7" type="ORF">ACFQ0E_09325</name>
</gene>
<comment type="function">
    <text evidence="5">Part of the Tol-Pal system, which plays a role in outer membrane invagination during cell division and is important for maintaining outer membrane integrity.</text>
</comment>
<comment type="similarity">
    <text evidence="2 5">Belongs to the TolB family.</text>
</comment>
<dbReference type="SUPFAM" id="SSF52964">
    <property type="entry name" value="TolB, N-terminal domain"/>
    <property type="match status" value="1"/>
</dbReference>
<dbReference type="SUPFAM" id="SSF69304">
    <property type="entry name" value="Tricorn protease N-terminal domain"/>
    <property type="match status" value="1"/>
</dbReference>
<keyword evidence="4 5" id="KW-0574">Periplasm</keyword>
<dbReference type="PANTHER" id="PTHR36842">
    <property type="entry name" value="PROTEIN TOLB HOMOLOG"/>
    <property type="match status" value="1"/>
</dbReference>
<sequence length="447" mass="47576" precursor="true">MTPSPAAFRPAFPAALLALLCLLAPLFAFAQSRGLEIDIVGGNAAALPIAVVPMPYQGAAAAPQTDIAEVVAADLARSGQFRTLTGSGLGTQRPTRGSEIDFGFFQQAKQSYIVVGRVLDAADGSYRVEYELYDIAKNRMLAFALTARANAMRDVAHQIADAIYEKITGVRGAFWTRIAYVVQTGVGKGAQYALYVADADGYNPQTVVRSDKPLMSPAWSPDGRKLAYVSFERGNSSIVVQDIATGARETVASFKGINGAPSFSPDGRKLAMALSRSGNPEIYVMDLGSRALTQLTNQFGIDTEPTWSADGSRIYFTSDRGGRPQIYQVASTGGSATRVSFQGSYNARPTVSSDGRKIAMAQGSGNTYRIALMDSTLGTARWSMLSPGSQDESPSFAPNAAMVLYAASEGGRGVLYAVSADARVRQRLVVSGGDVREPAWGPYRLPR</sequence>
<dbReference type="InterPro" id="IPR011042">
    <property type="entry name" value="6-blade_b-propeller_TolB-like"/>
</dbReference>
<evidence type="ECO:0000313" key="7">
    <source>
        <dbReference type="EMBL" id="MFD0725799.1"/>
    </source>
</evidence>
<keyword evidence="5" id="KW-0132">Cell division</keyword>
<comment type="subcellular location">
    <subcellularLocation>
        <location evidence="1 5">Periplasm</location>
    </subcellularLocation>
</comment>
<evidence type="ECO:0000256" key="4">
    <source>
        <dbReference type="ARBA" id="ARBA00022764"/>
    </source>
</evidence>
<evidence type="ECO:0000256" key="1">
    <source>
        <dbReference type="ARBA" id="ARBA00004418"/>
    </source>
</evidence>
<dbReference type="Pfam" id="PF07676">
    <property type="entry name" value="PD40"/>
    <property type="match status" value="4"/>
</dbReference>
<dbReference type="RefSeq" id="WP_386823380.1">
    <property type="nucleotide sequence ID" value="NZ_JBHTIF010000001.1"/>
</dbReference>
<evidence type="ECO:0000256" key="5">
    <source>
        <dbReference type="HAMAP-Rule" id="MF_00671"/>
    </source>
</evidence>
<protein>
    <recommendedName>
        <fullName evidence="5">Tol-Pal system protein TolB</fullName>
    </recommendedName>
</protein>
<evidence type="ECO:0000313" key="8">
    <source>
        <dbReference type="Proteomes" id="UP001597110"/>
    </source>
</evidence>
<dbReference type="PANTHER" id="PTHR36842:SF1">
    <property type="entry name" value="PROTEIN TOLB"/>
    <property type="match status" value="1"/>
</dbReference>
<dbReference type="Gene3D" id="2.120.10.30">
    <property type="entry name" value="TolB, C-terminal domain"/>
    <property type="match status" value="1"/>
</dbReference>
<evidence type="ECO:0000256" key="3">
    <source>
        <dbReference type="ARBA" id="ARBA00022729"/>
    </source>
</evidence>
<comment type="subunit">
    <text evidence="5">The Tol-Pal system is composed of five core proteins: the inner membrane proteins TolA, TolQ and TolR, the periplasmic protein TolB and the outer membrane protein Pal. They form a network linking the inner and outer membranes and the peptidoglycan layer.</text>
</comment>
<dbReference type="InterPro" id="IPR011659">
    <property type="entry name" value="WD40"/>
</dbReference>
<accession>A0ABW2YB66</accession>
<dbReference type="HAMAP" id="MF_00671">
    <property type="entry name" value="TolB"/>
    <property type="match status" value="1"/>
</dbReference>
<feature type="signal peptide" evidence="5">
    <location>
        <begin position="1"/>
        <end position="30"/>
    </location>
</feature>
<name>A0ABW2YB66_9GAMM</name>
<keyword evidence="5" id="KW-0131">Cell cycle</keyword>
<reference evidence="8" key="1">
    <citation type="journal article" date="2019" name="Int. J. Syst. Evol. Microbiol.">
        <title>The Global Catalogue of Microorganisms (GCM) 10K type strain sequencing project: providing services to taxonomists for standard genome sequencing and annotation.</title>
        <authorList>
            <consortium name="The Broad Institute Genomics Platform"/>
            <consortium name="The Broad Institute Genome Sequencing Center for Infectious Disease"/>
            <person name="Wu L."/>
            <person name="Ma J."/>
        </authorList>
    </citation>
    <scope>NUCLEOTIDE SEQUENCE [LARGE SCALE GENOMIC DNA]</scope>
    <source>
        <strain evidence="8">CCUG 55585</strain>
    </source>
</reference>
<dbReference type="Proteomes" id="UP001597110">
    <property type="component" value="Unassembled WGS sequence"/>
</dbReference>